<feature type="non-terminal residue" evidence="6">
    <location>
        <position position="323"/>
    </location>
</feature>
<dbReference type="Pfam" id="PF03403">
    <property type="entry name" value="PAF-AH_p_II"/>
    <property type="match status" value="1"/>
</dbReference>
<dbReference type="Gene3D" id="3.40.50.1820">
    <property type="entry name" value="alpha/beta hydrolase"/>
    <property type="match status" value="1"/>
</dbReference>
<feature type="compositionally biased region" description="Polar residues" evidence="5">
    <location>
        <begin position="155"/>
        <end position="171"/>
    </location>
</feature>
<feature type="region of interest" description="Disordered" evidence="5">
    <location>
        <begin position="154"/>
        <end position="177"/>
    </location>
</feature>
<keyword evidence="7" id="KW-1185">Reference proteome</keyword>
<evidence type="ECO:0000313" key="7">
    <source>
        <dbReference type="Proteomes" id="UP000315522"/>
    </source>
</evidence>
<protein>
    <recommendedName>
        <fullName evidence="1">1-alkyl-2-acetylglycerophosphocholine esterase</fullName>
        <ecNumber evidence="1">3.1.1.47</ecNumber>
    </recommendedName>
</protein>
<dbReference type="Proteomes" id="UP000315522">
    <property type="component" value="Unassembled WGS sequence"/>
</dbReference>
<keyword evidence="3" id="KW-0442">Lipid degradation</keyword>
<organism evidence="6 7">
    <name type="scientific">Lachnellula willkommii</name>
    <dbReference type="NCBI Taxonomy" id="215461"/>
    <lineage>
        <taxon>Eukaryota</taxon>
        <taxon>Fungi</taxon>
        <taxon>Dikarya</taxon>
        <taxon>Ascomycota</taxon>
        <taxon>Pezizomycotina</taxon>
        <taxon>Leotiomycetes</taxon>
        <taxon>Helotiales</taxon>
        <taxon>Lachnaceae</taxon>
        <taxon>Lachnellula</taxon>
    </lineage>
</organism>
<keyword evidence="4" id="KW-0443">Lipid metabolism</keyword>
<evidence type="ECO:0000256" key="5">
    <source>
        <dbReference type="SAM" id="MobiDB-lite"/>
    </source>
</evidence>
<dbReference type="PANTHER" id="PTHR10272:SF0">
    <property type="entry name" value="PLATELET-ACTIVATING FACTOR ACETYLHYDROLASE"/>
    <property type="match status" value="1"/>
</dbReference>
<dbReference type="PANTHER" id="PTHR10272">
    <property type="entry name" value="PLATELET-ACTIVATING FACTOR ACETYLHYDROLASE"/>
    <property type="match status" value="1"/>
</dbReference>
<dbReference type="SUPFAM" id="SSF53474">
    <property type="entry name" value="alpha/beta-Hydrolases"/>
    <property type="match status" value="1"/>
</dbReference>
<dbReference type="AlphaFoldDB" id="A0A559M6F2"/>
<dbReference type="EC" id="3.1.1.47" evidence="1"/>
<dbReference type="EMBL" id="QGML01001681">
    <property type="protein sequence ID" value="TVY88533.1"/>
    <property type="molecule type" value="Genomic_DNA"/>
</dbReference>
<comment type="caution">
    <text evidence="6">The sequence shown here is derived from an EMBL/GenBank/DDBJ whole genome shotgun (WGS) entry which is preliminary data.</text>
</comment>
<reference evidence="6 7" key="1">
    <citation type="submission" date="2018-05" db="EMBL/GenBank/DDBJ databases">
        <title>Genome sequencing and assembly of the regulated plant pathogen Lachnellula willkommii and related sister species for the development of diagnostic species identification markers.</title>
        <authorList>
            <person name="Giroux E."/>
            <person name="Bilodeau G."/>
        </authorList>
    </citation>
    <scope>NUCLEOTIDE SEQUENCE [LARGE SCALE GENOMIC DNA]</scope>
    <source>
        <strain evidence="6 7">CBS 172.35</strain>
    </source>
</reference>
<dbReference type="GO" id="GO:0016042">
    <property type="term" value="P:lipid catabolic process"/>
    <property type="evidence" value="ECO:0007669"/>
    <property type="project" value="UniProtKB-KW"/>
</dbReference>
<evidence type="ECO:0000256" key="1">
    <source>
        <dbReference type="ARBA" id="ARBA00013201"/>
    </source>
</evidence>
<feature type="region of interest" description="Disordered" evidence="5">
    <location>
        <begin position="1"/>
        <end position="32"/>
    </location>
</feature>
<accession>A0A559M6F2</accession>
<proteinExistence type="predicted"/>
<sequence length="323" mass="35770">MTSGAAAQVNKPDDVPRMSKQPKSRPPVGTREHILRTPLPYYSGPYSVGMLGIEVPAREPRHFSEIKREHMHLLKLETVLFSVFYPSVEVVKANLQKGKRNGVVLHGFPGLALMWQKAMANSPDFPLGYLYPGATTAFTKLPAFRNAKLAEHWPPNQNSHEAGYETKNTAGTPPPGEPEKPIFPLIIFSHGLGGTRTTYSSVCGEFASYGFIVIALEHHDGSGPRTFVNLPRRKNPRQEHGEIKVDLSSEAGKKGYARMDYVFPQHNPMDTMPGNERGVDSKLRGAQIQLRLAEIEEAYHVMSLIHSGRGAEVAAASLRRQQD</sequence>
<gene>
    <name evidence="6" type="primary">PLA2G7</name>
    <name evidence="6" type="ORF">LAWI1_G004786</name>
</gene>
<name>A0A559M6F2_9HELO</name>
<dbReference type="GO" id="GO:0003847">
    <property type="term" value="F:1-alkyl-2-acetylglycerophosphocholine esterase activity"/>
    <property type="evidence" value="ECO:0007669"/>
    <property type="project" value="UniProtKB-EC"/>
</dbReference>
<dbReference type="InterPro" id="IPR029058">
    <property type="entry name" value="AB_hydrolase_fold"/>
</dbReference>
<evidence type="ECO:0000313" key="6">
    <source>
        <dbReference type="EMBL" id="TVY88533.1"/>
    </source>
</evidence>
<evidence type="ECO:0000256" key="3">
    <source>
        <dbReference type="ARBA" id="ARBA00022963"/>
    </source>
</evidence>
<keyword evidence="2 6" id="KW-0378">Hydrolase</keyword>
<evidence type="ECO:0000256" key="4">
    <source>
        <dbReference type="ARBA" id="ARBA00023098"/>
    </source>
</evidence>
<evidence type="ECO:0000256" key="2">
    <source>
        <dbReference type="ARBA" id="ARBA00022801"/>
    </source>
</evidence>